<reference evidence="1 2" key="1">
    <citation type="submission" date="2021-03" db="EMBL/GenBank/DDBJ databases">
        <title>Flavobacterium kribbensis sp. nov, an endophytic bacteria, isolated from soybean.</title>
        <authorList>
            <person name="Lee J."/>
            <person name="Seo J."/>
        </authorList>
    </citation>
    <scope>NUCLEOTIDE SEQUENCE [LARGE SCALE GENOMIC DNA]</scope>
    <source>
        <strain evidence="1 2">BB8</strain>
    </source>
</reference>
<gene>
    <name evidence="1" type="ORF">J0383_19710</name>
</gene>
<keyword evidence="2" id="KW-1185">Reference proteome</keyword>
<evidence type="ECO:0000313" key="2">
    <source>
        <dbReference type="Proteomes" id="UP000663440"/>
    </source>
</evidence>
<organism evidence="1 2">
    <name type="scientific">Flavobacterium endoglycinae</name>
    <dbReference type="NCBI Taxonomy" id="2816357"/>
    <lineage>
        <taxon>Bacteria</taxon>
        <taxon>Pseudomonadati</taxon>
        <taxon>Bacteroidota</taxon>
        <taxon>Flavobacteriia</taxon>
        <taxon>Flavobacteriales</taxon>
        <taxon>Flavobacteriaceae</taxon>
        <taxon>Flavobacterium</taxon>
    </lineage>
</organism>
<proteinExistence type="predicted"/>
<dbReference type="RefSeq" id="WP_207295663.1">
    <property type="nucleotide sequence ID" value="NZ_CP071448.1"/>
</dbReference>
<accession>A0ABX7QBN6</accession>
<dbReference type="EMBL" id="CP071448">
    <property type="protein sequence ID" value="QSW88460.1"/>
    <property type="molecule type" value="Genomic_DNA"/>
</dbReference>
<name>A0ABX7QBN6_9FLAO</name>
<protein>
    <submittedName>
        <fullName evidence="1">Uncharacterized protein</fullName>
    </submittedName>
</protein>
<sequence>MIEKILTIEDVKQYAKQLTAEGLSFHPDDDFNDYINISTGKPSYSNDDAALRNELMTQCFDVCEKEDIDIYEVMMEEMLLESGIDKIIPLPSLQKETKDQ</sequence>
<dbReference type="Proteomes" id="UP000663440">
    <property type="component" value="Chromosome"/>
</dbReference>
<evidence type="ECO:0000313" key="1">
    <source>
        <dbReference type="EMBL" id="QSW88460.1"/>
    </source>
</evidence>